<dbReference type="GO" id="GO:0016281">
    <property type="term" value="C:eukaryotic translation initiation factor 4F complex"/>
    <property type="evidence" value="ECO:0007669"/>
    <property type="project" value="TreeGrafter"/>
</dbReference>
<feature type="compositionally biased region" description="Low complexity" evidence="1">
    <location>
        <begin position="339"/>
        <end position="354"/>
    </location>
</feature>
<dbReference type="InterPro" id="IPR003890">
    <property type="entry name" value="MIF4G-like_typ-3"/>
</dbReference>
<gene>
    <name evidence="3" type="ORF">CYNAS_LOCUS17946</name>
</gene>
<feature type="compositionally biased region" description="Polar residues" evidence="1">
    <location>
        <begin position="943"/>
        <end position="957"/>
    </location>
</feature>
<dbReference type="GO" id="GO:0003743">
    <property type="term" value="F:translation initiation factor activity"/>
    <property type="evidence" value="ECO:0007669"/>
    <property type="project" value="TreeGrafter"/>
</dbReference>
<dbReference type="GO" id="GO:0003729">
    <property type="term" value="F:mRNA binding"/>
    <property type="evidence" value="ECO:0007669"/>
    <property type="project" value="TreeGrafter"/>
</dbReference>
<dbReference type="Gene3D" id="1.25.40.180">
    <property type="match status" value="1"/>
</dbReference>
<dbReference type="PANTHER" id="PTHR23253">
    <property type="entry name" value="EUKARYOTIC TRANSLATION INITIATION FACTOR 4 GAMMA"/>
    <property type="match status" value="1"/>
</dbReference>
<dbReference type="PANTHER" id="PTHR23253:SF78">
    <property type="entry name" value="EUKARYOTIC TRANSLATION INITIATION FACTOR 4G1, ISOFORM B-RELATED"/>
    <property type="match status" value="1"/>
</dbReference>
<feature type="compositionally biased region" description="Basic and acidic residues" evidence="1">
    <location>
        <begin position="366"/>
        <end position="376"/>
    </location>
</feature>
<feature type="compositionally biased region" description="Low complexity" evidence="1">
    <location>
        <begin position="405"/>
        <end position="422"/>
    </location>
</feature>
<feature type="domain" description="MIF4G" evidence="2">
    <location>
        <begin position="627"/>
        <end position="868"/>
    </location>
</feature>
<feature type="region of interest" description="Disordered" evidence="1">
    <location>
        <begin position="971"/>
        <end position="992"/>
    </location>
</feature>
<dbReference type="Pfam" id="PF02854">
    <property type="entry name" value="MIF4G"/>
    <property type="match status" value="1"/>
</dbReference>
<evidence type="ECO:0000313" key="3">
    <source>
        <dbReference type="EMBL" id="CAJ0605963.1"/>
    </source>
</evidence>
<evidence type="ECO:0000313" key="4">
    <source>
        <dbReference type="Proteomes" id="UP001176961"/>
    </source>
</evidence>
<name>A0AA36H9I4_CYLNA</name>
<accession>A0AA36H9I4</accession>
<feature type="region of interest" description="Disordered" evidence="1">
    <location>
        <begin position="188"/>
        <end position="469"/>
    </location>
</feature>
<dbReference type="EMBL" id="CATQJL010000316">
    <property type="protein sequence ID" value="CAJ0605963.1"/>
    <property type="molecule type" value="Genomic_DNA"/>
</dbReference>
<sequence length="1288" mass="144088">MVYVEEITSQVSSFGNLCLPVRFGADFERGLRVLVSQTYIMSSAISRERGKGKPYTQDALNVGASHHAGAASMPMGAPQPSFATPTIQNIPAPQQEYDITSPTMCLPVGTTIHPMGYGMSILHGGHYVARPGNAPPMRAPPQQYYPPQQMFVQQQQQFYPGPQYSRQPGMDYDPHTATMSTMYMGQQMTHPAPMPIQPPPQQIQQQRNKSARADAAAEAKKDEGKGRKDIDETQQKKSELMRQFARQLQERNEMDQAETTTTTATSTPPSTKPNSVSPEPHAEAASSSVSVVDEPKSVEEEPTPEAAQVPLKEVPAEEPPAPEVKPTVSEPAPDEHAPAVESATEPVAEVAEPIAEPPRPVTPVEEETKAKSPVVKEEEEEEDSARPSAAATPEVPSEAEESSVKSEAAPAETVTSTTTVTTDHPSVADIEPEESSVDATETPDAPTPDTEEEERRKAEEEEERRRQREAELDAQLHALEANPAEVDRENLIYGRAFLYCVRDIEKEFKRCPCPLSHDVIVKLGIDLNSMPKGSDNKKQHNFIPPWMNPSRQSNKPSNRPYAGRYSHNDHRGGKGGGNKKFPPSARPSIERNIERAVPLHKAEHAWKAEKIRPEDLEKEEARVKLLLKNVRSLMNKITPTTKDELIKEFLDYNVSSSPEQLTSVINIIFDKAVEEPKFCPIYAEVCKQQVDKELKENSKLSLCRNALLNRAQETFVNKSWEDERNIKVKEIEAEEDPKKKLQMELDLQEADNKFRRRKFGNITFIGQLYRQSLLSTKIVQWCLFDLIKHSHRNPDTGKLPEPPYDEESLQCAIQLIESLGKQLDLSTPEFNGKEYLDQTLKHLECISGMCTNKIRFMIMNVIELRQNRWIPRKGVDQGPKKIAEIHNEIKREQMENQMQRDQYDRKLRTGGSTSQHGRNPPVQRSSLDNRFGPKGGDRRSIAASKSKQAPSSVQPKNVSLLLKGDNSLGATRKTWHQGAGGGGTITTETTKAGWQKGARDEAQRKHSVPASLSFANFGGKKYEKNSRDVTDERAASLAAAKTICSGKAESTPETDSEEVKAALEEKYQKIGKEVGAILESYDEGDLKIDECVQEIFKIASSEKFGCPNINEIFFRFTEYAVEKVRKPQLPKLGNMLCLALQDEEKKPEALAGMSRYCTLAVEAEMWMDIPDIWSKLAELLVNAVYCDSNLISGSRPSFKDFTNVFLEASKDDRKDKSFELLVVSLKRMAEMSAKLDASDHATMSSFVYQEEVLPFLQNIDQEKLDNALRACRPEVPGFEDLYAVLHHH</sequence>
<proteinExistence type="predicted"/>
<dbReference type="InterPro" id="IPR016024">
    <property type="entry name" value="ARM-type_fold"/>
</dbReference>
<evidence type="ECO:0000259" key="2">
    <source>
        <dbReference type="SMART" id="SM00543"/>
    </source>
</evidence>
<keyword evidence="4" id="KW-1185">Reference proteome</keyword>
<feature type="region of interest" description="Disordered" evidence="1">
    <location>
        <begin position="891"/>
        <end position="959"/>
    </location>
</feature>
<feature type="compositionally biased region" description="Basic and acidic residues" evidence="1">
    <location>
        <begin position="453"/>
        <end position="469"/>
    </location>
</feature>
<feature type="compositionally biased region" description="Basic and acidic residues" evidence="1">
    <location>
        <begin position="211"/>
        <end position="240"/>
    </location>
</feature>
<feature type="compositionally biased region" description="Low complexity" evidence="1">
    <location>
        <begin position="387"/>
        <end position="396"/>
    </location>
</feature>
<feature type="compositionally biased region" description="Low complexity" evidence="1">
    <location>
        <begin position="438"/>
        <end position="448"/>
    </location>
</feature>
<comment type="caution">
    <text evidence="3">The sequence shown here is derived from an EMBL/GenBank/DDBJ whole genome shotgun (WGS) entry which is preliminary data.</text>
</comment>
<reference evidence="3" key="1">
    <citation type="submission" date="2023-07" db="EMBL/GenBank/DDBJ databases">
        <authorList>
            <consortium name="CYATHOMIX"/>
        </authorList>
    </citation>
    <scope>NUCLEOTIDE SEQUENCE</scope>
    <source>
        <strain evidence="3">N/A</strain>
    </source>
</reference>
<evidence type="ECO:0000256" key="1">
    <source>
        <dbReference type="SAM" id="MobiDB-lite"/>
    </source>
</evidence>
<organism evidence="3 4">
    <name type="scientific">Cylicocyclus nassatus</name>
    <name type="common">Nematode worm</name>
    <dbReference type="NCBI Taxonomy" id="53992"/>
    <lineage>
        <taxon>Eukaryota</taxon>
        <taxon>Metazoa</taxon>
        <taxon>Ecdysozoa</taxon>
        <taxon>Nematoda</taxon>
        <taxon>Chromadorea</taxon>
        <taxon>Rhabditida</taxon>
        <taxon>Rhabditina</taxon>
        <taxon>Rhabditomorpha</taxon>
        <taxon>Strongyloidea</taxon>
        <taxon>Strongylidae</taxon>
        <taxon>Cylicocyclus</taxon>
    </lineage>
</organism>
<feature type="compositionally biased region" description="Low complexity" evidence="1">
    <location>
        <begin position="259"/>
        <end position="292"/>
    </location>
</feature>
<feature type="compositionally biased region" description="Polar residues" evidence="1">
    <location>
        <begin position="910"/>
        <end position="928"/>
    </location>
</feature>
<feature type="region of interest" description="Disordered" evidence="1">
    <location>
        <begin position="531"/>
        <end position="586"/>
    </location>
</feature>
<dbReference type="Proteomes" id="UP001176961">
    <property type="component" value="Unassembled WGS sequence"/>
</dbReference>
<dbReference type="SMART" id="SM00543">
    <property type="entry name" value="MIF4G"/>
    <property type="match status" value="1"/>
</dbReference>
<feature type="compositionally biased region" description="Pro residues" evidence="1">
    <location>
        <begin position="192"/>
        <end position="201"/>
    </location>
</feature>
<protein>
    <recommendedName>
        <fullName evidence="2">MIF4G domain-containing protein</fullName>
    </recommendedName>
</protein>
<dbReference type="SUPFAM" id="SSF48371">
    <property type="entry name" value="ARM repeat"/>
    <property type="match status" value="1"/>
</dbReference>